<feature type="transmembrane region" description="Helical" evidence="1">
    <location>
        <begin position="60"/>
        <end position="76"/>
    </location>
</feature>
<proteinExistence type="predicted"/>
<keyword evidence="1" id="KW-0812">Transmembrane</keyword>
<sequence>MCVAYLLDSMFIRDYSCNLAIQFLCCLICLYWRRHLMNVHLFNCTHILCNYVTLTCTEHLVSYIFFIMTYIAKYFYEFVSLKDY</sequence>
<evidence type="ECO:0000313" key="3">
    <source>
        <dbReference type="Proteomes" id="UP001221898"/>
    </source>
</evidence>
<feature type="transmembrane region" description="Helical" evidence="1">
    <location>
        <begin position="15"/>
        <end position="33"/>
    </location>
</feature>
<comment type="caution">
    <text evidence="2">The sequence shown here is derived from an EMBL/GenBank/DDBJ whole genome shotgun (WGS) entry which is preliminary data.</text>
</comment>
<evidence type="ECO:0000256" key="1">
    <source>
        <dbReference type="SAM" id="Phobius"/>
    </source>
</evidence>
<keyword evidence="1" id="KW-1133">Transmembrane helix</keyword>
<dbReference type="Proteomes" id="UP001221898">
    <property type="component" value="Unassembled WGS sequence"/>
</dbReference>
<reference evidence="2" key="1">
    <citation type="journal article" date="2023" name="Science">
        <title>Genome structures resolve the early diversification of teleost fishes.</title>
        <authorList>
            <person name="Parey E."/>
            <person name="Louis A."/>
            <person name="Montfort J."/>
            <person name="Bouchez O."/>
            <person name="Roques C."/>
            <person name="Iampietro C."/>
            <person name="Lluch J."/>
            <person name="Castinel A."/>
            <person name="Donnadieu C."/>
            <person name="Desvignes T."/>
            <person name="Floi Bucao C."/>
            <person name="Jouanno E."/>
            <person name="Wen M."/>
            <person name="Mejri S."/>
            <person name="Dirks R."/>
            <person name="Jansen H."/>
            <person name="Henkel C."/>
            <person name="Chen W.J."/>
            <person name="Zahm M."/>
            <person name="Cabau C."/>
            <person name="Klopp C."/>
            <person name="Thompson A.W."/>
            <person name="Robinson-Rechavi M."/>
            <person name="Braasch I."/>
            <person name="Lecointre G."/>
            <person name="Bobe J."/>
            <person name="Postlethwait J.H."/>
            <person name="Berthelot C."/>
            <person name="Roest Crollius H."/>
            <person name="Guiguen Y."/>
        </authorList>
    </citation>
    <scope>NUCLEOTIDE SEQUENCE</scope>
    <source>
        <strain evidence="2">NC1722</strain>
    </source>
</reference>
<keyword evidence="1" id="KW-0472">Membrane</keyword>
<dbReference type="EMBL" id="JAINUG010000918">
    <property type="protein sequence ID" value="KAJ8361722.1"/>
    <property type="molecule type" value="Genomic_DNA"/>
</dbReference>
<organism evidence="2 3">
    <name type="scientific">Aldrovandia affinis</name>
    <dbReference type="NCBI Taxonomy" id="143900"/>
    <lineage>
        <taxon>Eukaryota</taxon>
        <taxon>Metazoa</taxon>
        <taxon>Chordata</taxon>
        <taxon>Craniata</taxon>
        <taxon>Vertebrata</taxon>
        <taxon>Euteleostomi</taxon>
        <taxon>Actinopterygii</taxon>
        <taxon>Neopterygii</taxon>
        <taxon>Teleostei</taxon>
        <taxon>Notacanthiformes</taxon>
        <taxon>Halosauridae</taxon>
        <taxon>Aldrovandia</taxon>
    </lineage>
</organism>
<evidence type="ECO:0000313" key="2">
    <source>
        <dbReference type="EMBL" id="KAJ8361722.1"/>
    </source>
</evidence>
<name>A0AAD7R3N4_9TELE</name>
<keyword evidence="3" id="KW-1185">Reference proteome</keyword>
<gene>
    <name evidence="2" type="ORF">AAFF_G00429520</name>
</gene>
<protein>
    <submittedName>
        <fullName evidence="2">Uncharacterized protein</fullName>
    </submittedName>
</protein>
<accession>A0AAD7R3N4</accession>
<dbReference type="AlphaFoldDB" id="A0AAD7R3N4"/>